<evidence type="ECO:0000313" key="10">
    <source>
        <dbReference type="EMBL" id="AEE51033.1"/>
    </source>
</evidence>
<evidence type="ECO:0000256" key="3">
    <source>
        <dbReference type="ARBA" id="ARBA00022989"/>
    </source>
</evidence>
<dbReference type="HOGENOM" id="CLU_1048740_0_0_10"/>
<proteinExistence type="predicted"/>
<sequence length="265" mass="31023">MKDKTTAGLLAIFLGGLGVHRFYLGQAGLGFFHLIFCWFPVSWLIGFINGLIILTMDDDKFNLKYNPEHFKVIKKGGRREDREFRRDERRRPQEVQRRNTAPVRQPVNQDKQQMLKKSGIDKYKDYDYQGAIEEFKKALELDPNDISIHFNLACTYSLNEEADKAFEHLDRAITLGFTDFKRIKEHDALAYLRIQDAFDEFELNGFRLKQAVPQKQTQNKNQAVQEPAVEDHSPILDQLKKLDELRLKGLLTDEEFVTQKRKLMD</sequence>
<dbReference type="EMBL" id="CP002691">
    <property type="protein sequence ID" value="AEE51033.1"/>
    <property type="molecule type" value="Genomic_DNA"/>
</dbReference>
<evidence type="ECO:0000259" key="9">
    <source>
        <dbReference type="Pfam" id="PF09851"/>
    </source>
</evidence>
<feature type="domain" description="TM2" evidence="8">
    <location>
        <begin position="2"/>
        <end position="48"/>
    </location>
</feature>
<dbReference type="InterPro" id="IPR018649">
    <property type="entry name" value="SHOCT"/>
</dbReference>
<dbReference type="Pfam" id="PF09851">
    <property type="entry name" value="SHOCT"/>
    <property type="match status" value="1"/>
</dbReference>
<dbReference type="STRING" id="760192.Halhy_3172"/>
<evidence type="ECO:0000256" key="2">
    <source>
        <dbReference type="ARBA" id="ARBA00022692"/>
    </source>
</evidence>
<evidence type="ECO:0000313" key="11">
    <source>
        <dbReference type="Proteomes" id="UP000008461"/>
    </source>
</evidence>
<dbReference type="InterPro" id="IPR019734">
    <property type="entry name" value="TPR_rpt"/>
</dbReference>
<dbReference type="RefSeq" id="WP_013765575.1">
    <property type="nucleotide sequence ID" value="NC_015510.1"/>
</dbReference>
<keyword evidence="2 7" id="KW-0812">Transmembrane</keyword>
<dbReference type="GO" id="GO:0016020">
    <property type="term" value="C:membrane"/>
    <property type="evidence" value="ECO:0007669"/>
    <property type="project" value="UniProtKB-SubCell"/>
</dbReference>
<dbReference type="NCBIfam" id="NF047558">
    <property type="entry name" value="TPR_END_plus"/>
    <property type="match status" value="1"/>
</dbReference>
<dbReference type="Pfam" id="PF13414">
    <property type="entry name" value="TPR_11"/>
    <property type="match status" value="1"/>
</dbReference>
<dbReference type="InterPro" id="IPR011990">
    <property type="entry name" value="TPR-like_helical_dom_sf"/>
</dbReference>
<comment type="subcellular location">
    <subcellularLocation>
        <location evidence="1">Membrane</location>
        <topology evidence="1">Multi-pass membrane protein</topology>
    </subcellularLocation>
</comment>
<dbReference type="InterPro" id="IPR007829">
    <property type="entry name" value="TM2"/>
</dbReference>
<dbReference type="KEGG" id="hhy:Halhy_3172"/>
<name>F4KQR0_HALH1</name>
<dbReference type="Proteomes" id="UP000008461">
    <property type="component" value="Chromosome"/>
</dbReference>
<evidence type="ECO:0000259" key="8">
    <source>
        <dbReference type="Pfam" id="PF05154"/>
    </source>
</evidence>
<reference evidence="10 11" key="1">
    <citation type="journal article" date="2011" name="Stand. Genomic Sci.">
        <title>Complete genome sequence of Haliscomenobacter hydrossis type strain (O).</title>
        <authorList>
            <consortium name="US DOE Joint Genome Institute (JGI-PGF)"/>
            <person name="Daligault H."/>
            <person name="Lapidus A."/>
            <person name="Zeytun A."/>
            <person name="Nolan M."/>
            <person name="Lucas S."/>
            <person name="Del Rio T.G."/>
            <person name="Tice H."/>
            <person name="Cheng J.F."/>
            <person name="Tapia R."/>
            <person name="Han C."/>
            <person name="Goodwin L."/>
            <person name="Pitluck S."/>
            <person name="Liolios K."/>
            <person name="Pagani I."/>
            <person name="Ivanova N."/>
            <person name="Huntemann M."/>
            <person name="Mavromatis K."/>
            <person name="Mikhailova N."/>
            <person name="Pati A."/>
            <person name="Chen A."/>
            <person name="Palaniappan K."/>
            <person name="Land M."/>
            <person name="Hauser L."/>
            <person name="Brambilla E.M."/>
            <person name="Rohde M."/>
            <person name="Verbarg S."/>
            <person name="Goker M."/>
            <person name="Bristow J."/>
            <person name="Eisen J.A."/>
            <person name="Markowitz V."/>
            <person name="Hugenholtz P."/>
            <person name="Kyrpides N.C."/>
            <person name="Klenk H.P."/>
            <person name="Woyke T."/>
        </authorList>
    </citation>
    <scope>NUCLEOTIDE SEQUENCE [LARGE SCALE GENOMIC DNA]</scope>
    <source>
        <strain evidence="11">ATCC 27775 / DSM 1100 / LMG 10767 / O</strain>
    </source>
</reference>
<keyword evidence="11" id="KW-1185">Reference proteome</keyword>
<evidence type="ECO:0000256" key="4">
    <source>
        <dbReference type="ARBA" id="ARBA00023136"/>
    </source>
</evidence>
<feature type="region of interest" description="Disordered" evidence="6">
    <location>
        <begin position="81"/>
        <end position="110"/>
    </location>
</feature>
<feature type="compositionally biased region" description="Basic and acidic residues" evidence="6">
    <location>
        <begin position="81"/>
        <end position="97"/>
    </location>
</feature>
<dbReference type="Pfam" id="PF05154">
    <property type="entry name" value="TM2"/>
    <property type="match status" value="1"/>
</dbReference>
<dbReference type="eggNOG" id="COG2314">
    <property type="taxonomic scope" value="Bacteria"/>
</dbReference>
<keyword evidence="3 7" id="KW-1133">Transmembrane helix</keyword>
<feature type="domain" description="SHOCT" evidence="9">
    <location>
        <begin position="237"/>
        <end position="264"/>
    </location>
</feature>
<gene>
    <name evidence="10" type="ordered locus">Halhy_3172</name>
</gene>
<dbReference type="AlphaFoldDB" id="F4KQR0"/>
<keyword evidence="4 7" id="KW-0472">Membrane</keyword>
<dbReference type="OrthoDB" id="9816361at2"/>
<feature type="repeat" description="TPR" evidence="5">
    <location>
        <begin position="112"/>
        <end position="145"/>
    </location>
</feature>
<protein>
    <submittedName>
        <fullName evidence="10">Uncharacterized protein</fullName>
    </submittedName>
</protein>
<evidence type="ECO:0000256" key="5">
    <source>
        <dbReference type="PROSITE-ProRule" id="PRU00339"/>
    </source>
</evidence>
<reference key="2">
    <citation type="submission" date="2011-04" db="EMBL/GenBank/DDBJ databases">
        <title>Complete sequence of chromosome of Haliscomenobacter hydrossis DSM 1100.</title>
        <authorList>
            <consortium name="US DOE Joint Genome Institute (JGI-PGF)"/>
            <person name="Lucas S."/>
            <person name="Han J."/>
            <person name="Lapidus A."/>
            <person name="Bruce D."/>
            <person name="Goodwin L."/>
            <person name="Pitluck S."/>
            <person name="Peters L."/>
            <person name="Kyrpides N."/>
            <person name="Mavromatis K."/>
            <person name="Ivanova N."/>
            <person name="Ovchinnikova G."/>
            <person name="Pagani I."/>
            <person name="Daligault H."/>
            <person name="Detter J.C."/>
            <person name="Han C."/>
            <person name="Land M."/>
            <person name="Hauser L."/>
            <person name="Markowitz V."/>
            <person name="Cheng J.-F."/>
            <person name="Hugenholtz P."/>
            <person name="Woyke T."/>
            <person name="Wu D."/>
            <person name="Verbarg S."/>
            <person name="Frueling A."/>
            <person name="Brambilla E."/>
            <person name="Klenk H.-P."/>
            <person name="Eisen J.A."/>
        </authorList>
    </citation>
    <scope>NUCLEOTIDE SEQUENCE</scope>
    <source>
        <strain>DSM 1100</strain>
    </source>
</reference>
<organism evidence="10 11">
    <name type="scientific">Haliscomenobacter hydrossis (strain ATCC 27775 / DSM 1100 / LMG 10767 / O)</name>
    <dbReference type="NCBI Taxonomy" id="760192"/>
    <lineage>
        <taxon>Bacteria</taxon>
        <taxon>Pseudomonadati</taxon>
        <taxon>Bacteroidota</taxon>
        <taxon>Saprospiria</taxon>
        <taxon>Saprospirales</taxon>
        <taxon>Haliscomenobacteraceae</taxon>
        <taxon>Haliscomenobacter</taxon>
    </lineage>
</organism>
<dbReference type="eggNOG" id="COG0457">
    <property type="taxonomic scope" value="Bacteria"/>
</dbReference>
<dbReference type="Gene3D" id="1.25.40.10">
    <property type="entry name" value="Tetratricopeptide repeat domain"/>
    <property type="match status" value="1"/>
</dbReference>
<dbReference type="PROSITE" id="PS50005">
    <property type="entry name" value="TPR"/>
    <property type="match status" value="1"/>
</dbReference>
<evidence type="ECO:0000256" key="1">
    <source>
        <dbReference type="ARBA" id="ARBA00004141"/>
    </source>
</evidence>
<dbReference type="SUPFAM" id="SSF48452">
    <property type="entry name" value="TPR-like"/>
    <property type="match status" value="1"/>
</dbReference>
<keyword evidence="5" id="KW-0802">TPR repeat</keyword>
<evidence type="ECO:0000256" key="6">
    <source>
        <dbReference type="SAM" id="MobiDB-lite"/>
    </source>
</evidence>
<feature type="transmembrane region" description="Helical" evidence="7">
    <location>
        <begin position="31"/>
        <end position="54"/>
    </location>
</feature>
<accession>F4KQR0</accession>
<evidence type="ECO:0000256" key="7">
    <source>
        <dbReference type="SAM" id="Phobius"/>
    </source>
</evidence>